<proteinExistence type="inferred from homology"/>
<keyword evidence="1 4" id="KW-0812">Transmembrane</keyword>
<keyword evidence="4" id="KW-0967">Endosome</keyword>
<dbReference type="GO" id="GO:0005886">
    <property type="term" value="C:plasma membrane"/>
    <property type="evidence" value="ECO:0007669"/>
    <property type="project" value="UniProtKB-SubCell"/>
</dbReference>
<gene>
    <name evidence="5" type="ORF">V8G54_026518</name>
</gene>
<name>A0AAQ3N080_VIGMU</name>
<comment type="similarity">
    <text evidence="4">Belongs to the NIPA (TC 2.A.7) family.</text>
</comment>
<accession>A0AAQ3N080</accession>
<comment type="function">
    <text evidence="4">Acts as a Mg(2+) transporter. Can also transport other divalent cations such as Fe(2+), Sr(2+), Ba(2+), Mn(2+) and Co(2+) but to a much less extent than Mg(2+).</text>
</comment>
<reference evidence="5 6" key="1">
    <citation type="journal article" date="2023" name="Life. Sci Alliance">
        <title>Evolutionary insights into 3D genome organization and epigenetic landscape of Vigna mungo.</title>
        <authorList>
            <person name="Junaid A."/>
            <person name="Singh B."/>
            <person name="Bhatia S."/>
        </authorList>
    </citation>
    <scope>NUCLEOTIDE SEQUENCE [LARGE SCALE GENOMIC DNA]</scope>
    <source>
        <strain evidence="5">Urdbean</strain>
    </source>
</reference>
<dbReference type="Proteomes" id="UP001374535">
    <property type="component" value="Chromosome 8"/>
</dbReference>
<evidence type="ECO:0000256" key="4">
    <source>
        <dbReference type="RuleBase" id="RU363078"/>
    </source>
</evidence>
<keyword evidence="3 4" id="KW-0472">Membrane</keyword>
<evidence type="ECO:0000256" key="2">
    <source>
        <dbReference type="ARBA" id="ARBA00022989"/>
    </source>
</evidence>
<dbReference type="GO" id="GO:0005769">
    <property type="term" value="C:early endosome"/>
    <property type="evidence" value="ECO:0007669"/>
    <property type="project" value="UniProtKB-SubCell"/>
</dbReference>
<keyword evidence="4" id="KW-0813">Transport</keyword>
<dbReference type="AlphaFoldDB" id="A0AAQ3N080"/>
<comment type="subunit">
    <text evidence="4">Homodimer.</text>
</comment>
<dbReference type="EMBL" id="CP144693">
    <property type="protein sequence ID" value="WVZ00449.1"/>
    <property type="molecule type" value="Genomic_DNA"/>
</dbReference>
<keyword evidence="4" id="KW-0460">Magnesium</keyword>
<sequence>MIANEKISNVELANFVAYAFAPAVLVTPLGALSIIVRYSPLFSFSMLCWLTFSEREATPSWDIGLCNVHCCSLITKVFSVLAAFLAYGGSVIVLVFILVFHFAPRCGHTNVLVYTGICSLMGSLSVMSVKALGTSLKLTFEGKNQLIYPETWFFMLVVAICVIMQMNYLNKVCYLMSQNCHAGLVCHTHTFINDLLVVVQTFDKFLSWNIIPSPYNMLIY</sequence>
<feature type="transmembrane region" description="Helical" evidence="4">
    <location>
        <begin position="111"/>
        <end position="132"/>
    </location>
</feature>
<protein>
    <recommendedName>
        <fullName evidence="4">Probable magnesium transporter</fullName>
    </recommendedName>
</protein>
<evidence type="ECO:0000256" key="1">
    <source>
        <dbReference type="ARBA" id="ARBA00022692"/>
    </source>
</evidence>
<dbReference type="PANTHER" id="PTHR12570">
    <property type="match status" value="1"/>
</dbReference>
<feature type="transmembrane region" description="Helical" evidence="4">
    <location>
        <begin position="152"/>
        <end position="169"/>
    </location>
</feature>
<dbReference type="InterPro" id="IPR008521">
    <property type="entry name" value="Mg_trans_NIPA"/>
</dbReference>
<keyword evidence="6" id="KW-1185">Reference proteome</keyword>
<dbReference type="GO" id="GO:0015095">
    <property type="term" value="F:magnesium ion transmembrane transporter activity"/>
    <property type="evidence" value="ECO:0007669"/>
    <property type="project" value="UniProtKB-UniRule"/>
</dbReference>
<evidence type="ECO:0000256" key="3">
    <source>
        <dbReference type="ARBA" id="ARBA00023136"/>
    </source>
</evidence>
<comment type="caution">
    <text evidence="4">Lacks conserved residue(s) required for the propagation of feature annotation.</text>
</comment>
<keyword evidence="4" id="KW-0406">Ion transport</keyword>
<organism evidence="5 6">
    <name type="scientific">Vigna mungo</name>
    <name type="common">Black gram</name>
    <name type="synonym">Phaseolus mungo</name>
    <dbReference type="NCBI Taxonomy" id="3915"/>
    <lineage>
        <taxon>Eukaryota</taxon>
        <taxon>Viridiplantae</taxon>
        <taxon>Streptophyta</taxon>
        <taxon>Embryophyta</taxon>
        <taxon>Tracheophyta</taxon>
        <taxon>Spermatophyta</taxon>
        <taxon>Magnoliopsida</taxon>
        <taxon>eudicotyledons</taxon>
        <taxon>Gunneridae</taxon>
        <taxon>Pentapetalae</taxon>
        <taxon>rosids</taxon>
        <taxon>fabids</taxon>
        <taxon>Fabales</taxon>
        <taxon>Fabaceae</taxon>
        <taxon>Papilionoideae</taxon>
        <taxon>50 kb inversion clade</taxon>
        <taxon>NPAAA clade</taxon>
        <taxon>indigoferoid/millettioid clade</taxon>
        <taxon>Phaseoleae</taxon>
        <taxon>Vigna</taxon>
    </lineage>
</organism>
<feature type="transmembrane region" description="Helical" evidence="4">
    <location>
        <begin position="12"/>
        <end position="36"/>
    </location>
</feature>
<evidence type="ECO:0000313" key="5">
    <source>
        <dbReference type="EMBL" id="WVZ00449.1"/>
    </source>
</evidence>
<keyword evidence="4" id="KW-1003">Cell membrane</keyword>
<dbReference type="Pfam" id="PF05653">
    <property type="entry name" value="Mg_trans_NIPA"/>
    <property type="match status" value="2"/>
</dbReference>
<comment type="subcellular location">
    <subcellularLocation>
        <location evidence="4">Cell membrane</location>
        <topology evidence="4">Multi-pass membrane protein</topology>
    </subcellularLocation>
    <subcellularLocation>
        <location evidence="4">Early endosome</location>
    </subcellularLocation>
</comment>
<evidence type="ECO:0000313" key="6">
    <source>
        <dbReference type="Proteomes" id="UP001374535"/>
    </source>
</evidence>
<feature type="transmembrane region" description="Helical" evidence="4">
    <location>
        <begin position="77"/>
        <end position="99"/>
    </location>
</feature>
<keyword evidence="2 4" id="KW-1133">Transmembrane helix</keyword>
<dbReference type="PANTHER" id="PTHR12570:SF19">
    <property type="entry name" value="MAGNESIUM TRANSPORTER-RELATED"/>
    <property type="match status" value="1"/>
</dbReference>